<proteinExistence type="predicted"/>
<name>A0A4P6JW13_KTERU</name>
<evidence type="ECO:0000256" key="1">
    <source>
        <dbReference type="ARBA" id="ARBA00022801"/>
    </source>
</evidence>
<dbReference type="InterPro" id="IPR017853">
    <property type="entry name" value="GH"/>
</dbReference>
<dbReference type="Gene3D" id="3.20.20.80">
    <property type="entry name" value="Glycosidases"/>
    <property type="match status" value="1"/>
</dbReference>
<evidence type="ECO:0000259" key="4">
    <source>
        <dbReference type="Pfam" id="PF16116"/>
    </source>
</evidence>
<evidence type="ECO:0000256" key="2">
    <source>
        <dbReference type="ARBA" id="ARBA00023295"/>
    </source>
</evidence>
<dbReference type="Pfam" id="PF02449">
    <property type="entry name" value="Glyco_hydro_42"/>
    <property type="match status" value="1"/>
</dbReference>
<dbReference type="GO" id="GO:0004565">
    <property type="term" value="F:beta-galactosidase activity"/>
    <property type="evidence" value="ECO:0007669"/>
    <property type="project" value="InterPro"/>
</dbReference>
<dbReference type="SUPFAM" id="SSF51445">
    <property type="entry name" value="(Trans)glycosidases"/>
    <property type="match status" value="1"/>
</dbReference>
<keyword evidence="2" id="KW-0326">Glycosidase</keyword>
<feature type="domain" description="DUF4832" evidence="4">
    <location>
        <begin position="343"/>
        <end position="453"/>
    </location>
</feature>
<gene>
    <name evidence="5" type="ORF">EPA93_27840</name>
</gene>
<dbReference type="InterPro" id="IPR013529">
    <property type="entry name" value="Glyco_hydro_42_N"/>
</dbReference>
<dbReference type="Pfam" id="PF16116">
    <property type="entry name" value="DUF4832"/>
    <property type="match status" value="1"/>
</dbReference>
<feature type="domain" description="Glycoside hydrolase family 42 N-terminal" evidence="3">
    <location>
        <begin position="113"/>
        <end position="198"/>
    </location>
</feature>
<keyword evidence="1" id="KW-0378">Hydrolase</keyword>
<dbReference type="KEGG" id="kbs:EPA93_27840"/>
<dbReference type="AlphaFoldDB" id="A0A4P6JW13"/>
<accession>A0A4P6JW13</accession>
<reference evidence="5 6" key="1">
    <citation type="submission" date="2019-01" db="EMBL/GenBank/DDBJ databases">
        <title>Ktedonosporobacter rubrisoli SCAWS-G2.</title>
        <authorList>
            <person name="Huang Y."/>
            <person name="Yan B."/>
        </authorList>
    </citation>
    <scope>NUCLEOTIDE SEQUENCE [LARGE SCALE GENOMIC DNA]</scope>
    <source>
        <strain evidence="5 6">SCAWS-G2</strain>
    </source>
</reference>
<dbReference type="GO" id="GO:0005975">
    <property type="term" value="P:carbohydrate metabolic process"/>
    <property type="evidence" value="ECO:0007669"/>
    <property type="project" value="InterPro"/>
</dbReference>
<evidence type="ECO:0000313" key="5">
    <source>
        <dbReference type="EMBL" id="QBD79583.1"/>
    </source>
</evidence>
<keyword evidence="6" id="KW-1185">Reference proteome</keyword>
<organism evidence="5 6">
    <name type="scientific">Ktedonosporobacter rubrisoli</name>
    <dbReference type="NCBI Taxonomy" id="2509675"/>
    <lineage>
        <taxon>Bacteria</taxon>
        <taxon>Bacillati</taxon>
        <taxon>Chloroflexota</taxon>
        <taxon>Ktedonobacteria</taxon>
        <taxon>Ktedonobacterales</taxon>
        <taxon>Ktedonosporobacteraceae</taxon>
        <taxon>Ktedonosporobacter</taxon>
    </lineage>
</organism>
<dbReference type="InterPro" id="IPR032267">
    <property type="entry name" value="DUF4832"/>
</dbReference>
<evidence type="ECO:0000259" key="3">
    <source>
        <dbReference type="Pfam" id="PF02449"/>
    </source>
</evidence>
<dbReference type="EMBL" id="CP035758">
    <property type="protein sequence ID" value="QBD79583.1"/>
    <property type="molecule type" value="Genomic_DNA"/>
</dbReference>
<dbReference type="GO" id="GO:0009341">
    <property type="term" value="C:beta-galactosidase complex"/>
    <property type="evidence" value="ECO:0007669"/>
    <property type="project" value="InterPro"/>
</dbReference>
<dbReference type="RefSeq" id="WP_129890649.1">
    <property type="nucleotide sequence ID" value="NZ_CP035758.1"/>
</dbReference>
<dbReference type="Proteomes" id="UP000290365">
    <property type="component" value="Chromosome"/>
</dbReference>
<sequence>MQKRASIKPLIALSPTLRAALSPILLSFLVLSIFWSALPAHAASPSGVSQEVTDTLPVELPAQASNYSKSHFIKFTPKPIPLDAPEIGNPLRGAQYYGGVMTPPNLPLTDLYGRFCWNRIEPKVGQFDFSRIDEGLAEAKAAGYTYGFRVMPYAPEHPDCLPVGMKLDFNSPEYMANARALFTALAQRYADDPRLNWMDMSLYGCWGEWHLVCDGAENITPMTLENQKALIDMEVQLLPKKTFFMLTDNRDAARYAVGLNREPRIGIRLDCLGTKSIGGGRQFLDELTKAGIWRNAPIRFEYCMNPDFKLGLDDTIKYHASMIGDGDGNLLDFNQYTPEQQALLVQTFKSSGYRYELNNLYAPQKLIPGWYFPVVSLWSNVNTAPVYNKWKVQIQLRDAQDKIAWQDTSSLDLHQLLPKTETDKPGLAVDVFKLPDTIPSGSYTLTLQIVDANGYYQPLKLAIEGIQPDGSYPLGKVTV</sequence>
<evidence type="ECO:0000313" key="6">
    <source>
        <dbReference type="Proteomes" id="UP000290365"/>
    </source>
</evidence>
<protein>
    <submittedName>
        <fullName evidence="5">DUF4832 domain-containing protein</fullName>
    </submittedName>
</protein>
<dbReference type="OrthoDB" id="9760654at2"/>